<evidence type="ECO:0000313" key="2">
    <source>
        <dbReference type="EMBL" id="CAL5012006.1"/>
    </source>
</evidence>
<proteinExistence type="predicted"/>
<dbReference type="InterPro" id="IPR056594">
    <property type="entry name" value="AT5G49610-like_b-prop"/>
</dbReference>
<evidence type="ECO:0000313" key="3">
    <source>
        <dbReference type="Proteomes" id="UP001497457"/>
    </source>
</evidence>
<dbReference type="AlphaFoldDB" id="A0ABC9C4C2"/>
<gene>
    <name evidence="2" type="ORF">URODEC1_LOCUS70688</name>
</gene>
<accession>A0ABC9C4C2</accession>
<dbReference type="SUPFAM" id="SSF81383">
    <property type="entry name" value="F-box domain"/>
    <property type="match status" value="1"/>
</dbReference>
<name>A0ABC9C4C2_9POAL</name>
<dbReference type="PANTHER" id="PTHR32133">
    <property type="entry name" value="OS07G0120400 PROTEIN"/>
    <property type="match status" value="1"/>
</dbReference>
<dbReference type="PANTHER" id="PTHR32133:SF134">
    <property type="entry name" value="OS05G0320100 PROTEIN"/>
    <property type="match status" value="1"/>
</dbReference>
<dbReference type="Proteomes" id="UP001497457">
    <property type="component" value="Chromosome 28b"/>
</dbReference>
<dbReference type="Pfam" id="PF23635">
    <property type="entry name" value="Beta-prop_AT5G49610-like"/>
    <property type="match status" value="1"/>
</dbReference>
<sequence length="439" mass="49993">MTRRRRRTCPHPAAPATLPDDDDILSEILLHLPPQPSSLPRASLVCKRWRRLVTDPHFRRSFRARHRKLPLIGFFDNLVGPSSFRSVMDPPDLIPGKRFSPPLHDDKGGSNPDKWRIYGCRHGRVLLYSRTQKEILLWDPPTGDHCRVAVPPEFENEEKMIWNGAVLCAAVGDHSHVHGGFNSCPLKVAVVGVTSNHTQVFASIYSTETGNWSDLVSVTLPFEVHTVTHPGTLVGNILYWMPLGLGYGIVEFDLARPSLSVIEWPSGAKFKGNGSCRIVLTDDGCLGLAVLSHQRLKMWERRVCSEGVAKWVLEKSHKLRKILGQRSWSKVILGYADDINVMLLWIDGRIWVLQLDSLQCTKLWETNIICRNHPYATIYDSDPDDIFMIEKTFQWQIRKYQYKRTEEMTYPYERTEEMPIIFSQDTGPATGIQSLPGDC</sequence>
<feature type="domain" description="F-box" evidence="1">
    <location>
        <begin position="18"/>
        <end position="62"/>
    </location>
</feature>
<reference evidence="2 3" key="2">
    <citation type="submission" date="2024-10" db="EMBL/GenBank/DDBJ databases">
        <authorList>
            <person name="Ryan C."/>
        </authorList>
    </citation>
    <scope>NUCLEOTIDE SEQUENCE [LARGE SCALE GENOMIC DNA]</scope>
</reference>
<reference evidence="3" key="1">
    <citation type="submission" date="2024-06" db="EMBL/GenBank/DDBJ databases">
        <authorList>
            <person name="Ryan C."/>
        </authorList>
    </citation>
    <scope>NUCLEOTIDE SEQUENCE [LARGE SCALE GENOMIC DNA]</scope>
</reference>
<protein>
    <recommendedName>
        <fullName evidence="1">F-box domain-containing protein</fullName>
    </recommendedName>
</protein>
<dbReference type="InterPro" id="IPR001810">
    <property type="entry name" value="F-box_dom"/>
</dbReference>
<dbReference type="InterPro" id="IPR036047">
    <property type="entry name" value="F-box-like_dom_sf"/>
</dbReference>
<organism evidence="2 3">
    <name type="scientific">Urochloa decumbens</name>
    <dbReference type="NCBI Taxonomy" id="240449"/>
    <lineage>
        <taxon>Eukaryota</taxon>
        <taxon>Viridiplantae</taxon>
        <taxon>Streptophyta</taxon>
        <taxon>Embryophyta</taxon>
        <taxon>Tracheophyta</taxon>
        <taxon>Spermatophyta</taxon>
        <taxon>Magnoliopsida</taxon>
        <taxon>Liliopsida</taxon>
        <taxon>Poales</taxon>
        <taxon>Poaceae</taxon>
        <taxon>PACMAD clade</taxon>
        <taxon>Panicoideae</taxon>
        <taxon>Panicodae</taxon>
        <taxon>Paniceae</taxon>
        <taxon>Melinidinae</taxon>
        <taxon>Urochloa</taxon>
    </lineage>
</organism>
<dbReference type="Gene3D" id="1.20.1280.50">
    <property type="match status" value="1"/>
</dbReference>
<keyword evidence="3" id="KW-1185">Reference proteome</keyword>
<evidence type="ECO:0000259" key="1">
    <source>
        <dbReference type="SMART" id="SM00256"/>
    </source>
</evidence>
<dbReference type="SMART" id="SM00256">
    <property type="entry name" value="FBOX"/>
    <property type="match status" value="1"/>
</dbReference>
<dbReference type="EMBL" id="OZ075138">
    <property type="protein sequence ID" value="CAL5012006.1"/>
    <property type="molecule type" value="Genomic_DNA"/>
</dbReference>
<dbReference type="Pfam" id="PF00646">
    <property type="entry name" value="F-box"/>
    <property type="match status" value="1"/>
</dbReference>